<evidence type="ECO:0000313" key="3">
    <source>
        <dbReference type="Proteomes" id="UP000820977"/>
    </source>
</evidence>
<gene>
    <name evidence="2" type="ORF">HPS54_08360</name>
</gene>
<feature type="domain" description="Glycosyltransferase 2-like" evidence="1">
    <location>
        <begin position="4"/>
        <end position="154"/>
    </location>
</feature>
<protein>
    <submittedName>
        <fullName evidence="2">Glycosyltransferase</fullName>
    </submittedName>
</protein>
<evidence type="ECO:0000313" key="2">
    <source>
        <dbReference type="EMBL" id="NPE25522.1"/>
    </source>
</evidence>
<keyword evidence="3" id="KW-1185">Reference proteome</keyword>
<dbReference type="PANTHER" id="PTHR22916">
    <property type="entry name" value="GLYCOSYLTRANSFERASE"/>
    <property type="match status" value="1"/>
</dbReference>
<proteinExistence type="predicted"/>
<dbReference type="CDD" id="cd06433">
    <property type="entry name" value="GT_2_WfgS_like"/>
    <property type="match status" value="1"/>
</dbReference>
<comment type="caution">
    <text evidence="2">The sequence shown here is derived from an EMBL/GenBank/DDBJ whole genome shotgun (WGS) entry which is preliminary data.</text>
</comment>
<dbReference type="Pfam" id="PF00535">
    <property type="entry name" value="Glycos_transf_2"/>
    <property type="match status" value="1"/>
</dbReference>
<evidence type="ECO:0000259" key="1">
    <source>
        <dbReference type="Pfam" id="PF00535"/>
    </source>
</evidence>
<dbReference type="Gene3D" id="3.90.550.10">
    <property type="entry name" value="Spore Coat Polysaccharide Biosynthesis Protein SpsA, Chain A"/>
    <property type="match status" value="1"/>
</dbReference>
<dbReference type="SUPFAM" id="SSF53448">
    <property type="entry name" value="Nucleotide-diphospho-sugar transferases"/>
    <property type="match status" value="1"/>
</dbReference>
<dbReference type="RefSeq" id="WP_172344989.1">
    <property type="nucleotide sequence ID" value="NZ_CASYYZ010000089.1"/>
</dbReference>
<reference evidence="2 3" key="1">
    <citation type="submission" date="2020-05" db="EMBL/GenBank/DDBJ databases">
        <title>Distinct polysaccharide utilization as determinants for interspecies competition between intestinal Prevotella spp.</title>
        <authorList>
            <person name="Galvez E.J.C."/>
            <person name="Iljazovic A."/>
            <person name="Strowig T."/>
        </authorList>
    </citation>
    <scope>NUCLEOTIDE SEQUENCE [LARGE SCALE GENOMIC DNA]</scope>
    <source>
        <strain evidence="2 3">PCHR</strain>
    </source>
</reference>
<dbReference type="InterPro" id="IPR001173">
    <property type="entry name" value="Glyco_trans_2-like"/>
</dbReference>
<sequence length="264" mass="30799">MKISIITSCYNREVTIRDSIRSVMAQDYPDIEYIVVDGASTDKSLDIIKGEEEIIRGNGFTASHPMFTMKVISEPDSGMYEALNKGIRMATGEVIALLHSDDTLYDCHTISDVVSEMERTQCEFLYADGLFVDAEKTDKVVRNWIGGRYRKWKVRHGWLPLHPTCYIRRDVMTRLGLYDESYRIAADTDLLVRYLLENDLRVTYLKRYVVRMRMGGLSTDNSRRAKMWKEDIRVYSSHGFRHVTLTKIEKMMWKVPQFIMAKFM</sequence>
<organism evidence="2 3">
    <name type="scientific">Xylanibacter caecicola</name>
    <dbReference type="NCBI Taxonomy" id="2736294"/>
    <lineage>
        <taxon>Bacteria</taxon>
        <taxon>Pseudomonadati</taxon>
        <taxon>Bacteroidota</taxon>
        <taxon>Bacteroidia</taxon>
        <taxon>Bacteroidales</taxon>
        <taxon>Prevotellaceae</taxon>
        <taxon>Xylanibacter</taxon>
    </lineage>
</organism>
<dbReference type="InterPro" id="IPR029044">
    <property type="entry name" value="Nucleotide-diphossugar_trans"/>
</dbReference>
<accession>A0ABX2B544</accession>
<dbReference type="PANTHER" id="PTHR22916:SF3">
    <property type="entry name" value="UDP-GLCNAC:BETAGAL BETA-1,3-N-ACETYLGLUCOSAMINYLTRANSFERASE-LIKE PROTEIN 1"/>
    <property type="match status" value="1"/>
</dbReference>
<name>A0ABX2B544_9BACT</name>
<dbReference type="EMBL" id="JABKKJ010000013">
    <property type="protein sequence ID" value="NPE25522.1"/>
    <property type="molecule type" value="Genomic_DNA"/>
</dbReference>
<dbReference type="Proteomes" id="UP000820977">
    <property type="component" value="Unassembled WGS sequence"/>
</dbReference>